<dbReference type="InterPro" id="IPR017900">
    <property type="entry name" value="4Fe4S_Fe_S_CS"/>
</dbReference>
<dbReference type="PROSITE" id="PS00197">
    <property type="entry name" value="2FE2S_FER_1"/>
    <property type="match status" value="1"/>
</dbReference>
<dbReference type="PROSITE" id="PS51085">
    <property type="entry name" value="2FE2S_FER_2"/>
    <property type="match status" value="1"/>
</dbReference>
<dbReference type="InterPro" id="IPR006058">
    <property type="entry name" value="2Fe2S_fd_BS"/>
</dbReference>
<evidence type="ECO:0000256" key="6">
    <source>
        <dbReference type="ARBA" id="ARBA00022448"/>
    </source>
</evidence>
<comment type="catalytic activity">
    <reaction evidence="16">
        <text>a quinone + succinate = fumarate + a quinol</text>
        <dbReference type="Rhea" id="RHEA:40523"/>
        <dbReference type="ChEBI" id="CHEBI:24646"/>
        <dbReference type="ChEBI" id="CHEBI:29806"/>
        <dbReference type="ChEBI" id="CHEBI:30031"/>
        <dbReference type="ChEBI" id="CHEBI:132124"/>
        <dbReference type="EC" id="1.3.5.1"/>
    </reaction>
</comment>
<dbReference type="GO" id="GO:0005743">
    <property type="term" value="C:mitochondrial inner membrane"/>
    <property type="evidence" value="ECO:0007669"/>
    <property type="project" value="UniProtKB-SubCell"/>
</dbReference>
<evidence type="ECO:0000256" key="8">
    <source>
        <dbReference type="ARBA" id="ARBA00022532"/>
    </source>
</evidence>
<comment type="cofactor">
    <cofactor evidence="17">
        <name>[3Fe-4S] cluster</name>
        <dbReference type="ChEBI" id="CHEBI:21137"/>
    </cofactor>
    <text evidence="17">Binds 1 [3Fe-4S] cluster.</text>
</comment>
<keyword evidence="14 17" id="KW-0411">Iron-sulfur</keyword>
<dbReference type="InterPro" id="IPR017896">
    <property type="entry name" value="4Fe4S_Fe-S-bd"/>
</dbReference>
<comment type="cofactor">
    <cofactor evidence="17">
        <name>[4Fe-4S] cluster</name>
        <dbReference type="ChEBI" id="CHEBI:49883"/>
    </cofactor>
    <text evidence="17">Binds 1 [4Fe-4S] cluster.</text>
</comment>
<dbReference type="GO" id="GO:0046872">
    <property type="term" value="F:metal ion binding"/>
    <property type="evidence" value="ECO:0007669"/>
    <property type="project" value="UniProtKB-KW"/>
</dbReference>
<evidence type="ECO:0000256" key="9">
    <source>
        <dbReference type="ARBA" id="ARBA00022714"/>
    </source>
</evidence>
<comment type="similarity">
    <text evidence="4 17">Belongs to the succinate dehydrogenase/fumarate reductase iron-sulfur protein family.</text>
</comment>
<dbReference type="InterPro" id="IPR001041">
    <property type="entry name" value="2Fe-2S_ferredoxin-type"/>
</dbReference>
<evidence type="ECO:0000256" key="13">
    <source>
        <dbReference type="ARBA" id="ARBA00023004"/>
    </source>
</evidence>
<dbReference type="NCBIfam" id="TIGR00384">
    <property type="entry name" value="dhsB"/>
    <property type="match status" value="1"/>
</dbReference>
<dbReference type="GO" id="GO:0045273">
    <property type="term" value="C:respiratory chain complex II (succinate dehydrogenase)"/>
    <property type="evidence" value="ECO:0007669"/>
    <property type="project" value="UniProtKB-ARBA"/>
</dbReference>
<dbReference type="Pfam" id="PF13534">
    <property type="entry name" value="Fer4_17"/>
    <property type="match status" value="1"/>
</dbReference>
<comment type="subcellular location">
    <subcellularLocation>
        <location evidence="2 17">Mitochondrion inner membrane</location>
        <topology evidence="2 17">Peripheral membrane protein</topology>
        <orientation evidence="2 17">Matrix side</orientation>
    </subcellularLocation>
</comment>
<evidence type="ECO:0000313" key="21">
    <source>
        <dbReference type="Proteomes" id="UP000811609"/>
    </source>
</evidence>
<keyword evidence="17" id="KW-0472">Membrane</keyword>
<keyword evidence="15 17" id="KW-0003">3Fe-4S</keyword>
<dbReference type="PROSITE" id="PS00198">
    <property type="entry name" value="4FE4S_FER_1"/>
    <property type="match status" value="1"/>
</dbReference>
<keyword evidence="17" id="KW-0999">Mitochondrion inner membrane</keyword>
<evidence type="ECO:0000256" key="17">
    <source>
        <dbReference type="RuleBase" id="RU361237"/>
    </source>
</evidence>
<accession>A0A8T1QYW9</accession>
<dbReference type="FunFam" id="1.10.1060.10:FF:000001">
    <property type="entry name" value="Succinate dehydrogenase iron-sulfur subunit SdhB"/>
    <property type="match status" value="1"/>
</dbReference>
<protein>
    <recommendedName>
        <fullName evidence="17">Succinate dehydrogenase [ubiquinone] iron-sulfur subunit, mitochondrial</fullName>
        <ecNumber evidence="17">1.3.5.1</ecNumber>
    </recommendedName>
</protein>
<feature type="domain" description="2Fe-2S ferredoxin-type" evidence="18">
    <location>
        <begin position="36"/>
        <end position="114"/>
    </location>
</feature>
<evidence type="ECO:0000259" key="19">
    <source>
        <dbReference type="PROSITE" id="PS51379"/>
    </source>
</evidence>
<comment type="pathway">
    <text evidence="3 17">Carbohydrate metabolism; tricarboxylic acid cycle; fumarate from succinate (eukaryal route): step 1/1.</text>
</comment>
<comment type="caution">
    <text evidence="20">The sequence shown here is derived from an EMBL/GenBank/DDBJ whole genome shotgun (WGS) entry which is preliminary data.</text>
</comment>
<sequence>MATGLFRRTISRVSASRVVWARAQAHASEAEAQQPAKPELQDYQIDLKECGPMVLDALIKIKNEVDPTLTFRRSCREGICGSCAMNIDGCNGLACLTKIPSSGSATTITPLPHMFVIKDLVVDMTNFYNQYKSIEPWLKRKTPPVKGKEILQSKKDRAKLDGMYECILCDCCSTSCPSYWWNPETYLGPAALLHAKWISDSRDEYTNERLEAINDEFKLYRCHTILNCARACPKGLNPGRQITHIKQLQRSAGA</sequence>
<comment type="function">
    <text evidence="1 17">Iron-sulfur protein (IP) subunit of succinate dehydrogenase (SDH) that is involved in complex II of the mitochondrial electron transport chain and is responsible for transferring electrons from succinate to ubiquinone (coenzyme Q).</text>
</comment>
<comment type="cofactor">
    <cofactor evidence="17">
        <name>[2Fe-2S] cluster</name>
        <dbReference type="ChEBI" id="CHEBI:190135"/>
    </cofactor>
    <text evidence="17">Binds 1 [2Fe-2S] cluster.</text>
</comment>
<dbReference type="GO" id="GO:0022904">
    <property type="term" value="P:respiratory electron transport chain"/>
    <property type="evidence" value="ECO:0007669"/>
    <property type="project" value="TreeGrafter"/>
</dbReference>
<dbReference type="GO" id="GO:0009055">
    <property type="term" value="F:electron transfer activity"/>
    <property type="evidence" value="ECO:0007669"/>
    <property type="project" value="InterPro"/>
</dbReference>
<dbReference type="InterPro" id="IPR050573">
    <property type="entry name" value="SDH/FRD_Iron-Sulfur"/>
</dbReference>
<evidence type="ECO:0000256" key="14">
    <source>
        <dbReference type="ARBA" id="ARBA00023014"/>
    </source>
</evidence>
<keyword evidence="7 17" id="KW-0004">4Fe-4S</keyword>
<reference evidence="20" key="1">
    <citation type="submission" date="2020-12" db="EMBL/GenBank/DDBJ databases">
        <title>WGS assembly of Carya illinoinensis cv. Pawnee.</title>
        <authorList>
            <person name="Platts A."/>
            <person name="Shu S."/>
            <person name="Wright S."/>
            <person name="Barry K."/>
            <person name="Edger P."/>
            <person name="Pires J.C."/>
            <person name="Schmutz J."/>
        </authorList>
    </citation>
    <scope>NUCLEOTIDE SEQUENCE</scope>
    <source>
        <tissue evidence="20">Leaf</tissue>
    </source>
</reference>
<dbReference type="EMBL" id="CM031811">
    <property type="protein sequence ID" value="KAG6659625.1"/>
    <property type="molecule type" value="Genomic_DNA"/>
</dbReference>
<dbReference type="GO" id="GO:0051539">
    <property type="term" value="F:4 iron, 4 sulfur cluster binding"/>
    <property type="evidence" value="ECO:0007669"/>
    <property type="project" value="UniProtKB-KW"/>
</dbReference>
<evidence type="ECO:0000256" key="5">
    <source>
        <dbReference type="ARBA" id="ARBA00011313"/>
    </source>
</evidence>
<dbReference type="GO" id="GO:0051537">
    <property type="term" value="F:2 iron, 2 sulfur cluster binding"/>
    <property type="evidence" value="ECO:0007669"/>
    <property type="project" value="UniProtKB-KW"/>
</dbReference>
<evidence type="ECO:0000256" key="15">
    <source>
        <dbReference type="ARBA" id="ARBA00023291"/>
    </source>
</evidence>
<organism evidence="20 21">
    <name type="scientific">Carya illinoinensis</name>
    <name type="common">Pecan</name>
    <dbReference type="NCBI Taxonomy" id="32201"/>
    <lineage>
        <taxon>Eukaryota</taxon>
        <taxon>Viridiplantae</taxon>
        <taxon>Streptophyta</taxon>
        <taxon>Embryophyta</taxon>
        <taxon>Tracheophyta</taxon>
        <taxon>Spermatophyta</taxon>
        <taxon>Magnoliopsida</taxon>
        <taxon>eudicotyledons</taxon>
        <taxon>Gunneridae</taxon>
        <taxon>Pentapetalae</taxon>
        <taxon>rosids</taxon>
        <taxon>fabids</taxon>
        <taxon>Fagales</taxon>
        <taxon>Juglandaceae</taxon>
        <taxon>Carya</taxon>
    </lineage>
</organism>
<dbReference type="PANTHER" id="PTHR11921">
    <property type="entry name" value="SUCCINATE DEHYDROGENASE IRON-SULFUR PROTEIN"/>
    <property type="match status" value="1"/>
</dbReference>
<dbReference type="EC" id="1.3.5.1" evidence="17"/>
<dbReference type="GO" id="GO:0051538">
    <property type="term" value="F:3 iron, 4 sulfur cluster binding"/>
    <property type="evidence" value="ECO:0007669"/>
    <property type="project" value="UniProtKB-KW"/>
</dbReference>
<evidence type="ECO:0000256" key="10">
    <source>
        <dbReference type="ARBA" id="ARBA00022723"/>
    </source>
</evidence>
<dbReference type="Pfam" id="PF13085">
    <property type="entry name" value="Fer2_3"/>
    <property type="match status" value="1"/>
</dbReference>
<dbReference type="InterPro" id="IPR025192">
    <property type="entry name" value="Succ_DH/fum_Rdtase_N"/>
</dbReference>
<keyword evidence="12" id="KW-0560">Oxidoreductase</keyword>
<gene>
    <name evidence="20" type="ORF">CIPAW_03G048800</name>
</gene>
<keyword evidence="17" id="KW-0496">Mitochondrion</keyword>
<evidence type="ECO:0000256" key="11">
    <source>
        <dbReference type="ARBA" id="ARBA00022982"/>
    </source>
</evidence>
<keyword evidence="9 17" id="KW-0001">2Fe-2S</keyword>
<evidence type="ECO:0000256" key="2">
    <source>
        <dbReference type="ARBA" id="ARBA00004443"/>
    </source>
</evidence>
<dbReference type="InterPro" id="IPR004489">
    <property type="entry name" value="Succ_DH/fum_Rdtase_Fe-S"/>
</dbReference>
<dbReference type="Proteomes" id="UP000811609">
    <property type="component" value="Chromosome 3"/>
</dbReference>
<keyword evidence="11" id="KW-0249">Electron transport</keyword>
<dbReference type="PROSITE" id="PS51379">
    <property type="entry name" value="4FE4S_FER_2"/>
    <property type="match status" value="1"/>
</dbReference>
<keyword evidence="21" id="KW-1185">Reference proteome</keyword>
<keyword evidence="13 17" id="KW-0408">Iron</keyword>
<evidence type="ECO:0000259" key="18">
    <source>
        <dbReference type="PROSITE" id="PS51085"/>
    </source>
</evidence>
<evidence type="ECO:0000313" key="20">
    <source>
        <dbReference type="EMBL" id="KAG6659625.1"/>
    </source>
</evidence>
<evidence type="ECO:0000256" key="16">
    <source>
        <dbReference type="ARBA" id="ARBA00049220"/>
    </source>
</evidence>
<dbReference type="AlphaFoldDB" id="A0A8T1QYW9"/>
<dbReference type="PANTHER" id="PTHR11921:SF29">
    <property type="entry name" value="SUCCINATE DEHYDROGENASE [UBIQUINONE] IRON-SULFUR SUBUNIT, MITOCHONDRIAL"/>
    <property type="match status" value="1"/>
</dbReference>
<keyword evidence="10 17" id="KW-0479">Metal-binding</keyword>
<name>A0A8T1QYW9_CARIL</name>
<evidence type="ECO:0000256" key="3">
    <source>
        <dbReference type="ARBA" id="ARBA00004788"/>
    </source>
</evidence>
<proteinExistence type="inferred from homology"/>
<evidence type="ECO:0000256" key="1">
    <source>
        <dbReference type="ARBA" id="ARBA00002787"/>
    </source>
</evidence>
<comment type="subunit">
    <text evidence="5">Component of complex II composed of eight subunits in plants: four classical SDH subunits SDH1, SDH2, SDH3 and SDH4 (a flavoprotein (FP), an iron-sulfur protein (IP), and a cytochrome b composed of a large and a small subunit.), as well as four subunits unknown in mitochondria from bacteria and heterotrophic eukaryotes.</text>
</comment>
<evidence type="ECO:0000256" key="4">
    <source>
        <dbReference type="ARBA" id="ARBA00009433"/>
    </source>
</evidence>
<evidence type="ECO:0000256" key="12">
    <source>
        <dbReference type="ARBA" id="ARBA00023002"/>
    </source>
</evidence>
<keyword evidence="6" id="KW-0813">Transport</keyword>
<dbReference type="GO" id="GO:0006099">
    <property type="term" value="P:tricarboxylic acid cycle"/>
    <property type="evidence" value="ECO:0007669"/>
    <property type="project" value="UniProtKB-KW"/>
</dbReference>
<evidence type="ECO:0000256" key="7">
    <source>
        <dbReference type="ARBA" id="ARBA00022485"/>
    </source>
</evidence>
<dbReference type="NCBIfam" id="NF004616">
    <property type="entry name" value="PRK05950.1"/>
    <property type="match status" value="1"/>
</dbReference>
<keyword evidence="8" id="KW-0816">Tricarboxylic acid cycle</keyword>
<feature type="domain" description="4Fe-4S ferredoxin-type" evidence="19">
    <location>
        <begin position="156"/>
        <end position="186"/>
    </location>
</feature>
<dbReference type="GO" id="GO:0008177">
    <property type="term" value="F:succinate dehydrogenase (quinone) activity"/>
    <property type="evidence" value="ECO:0007669"/>
    <property type="project" value="UniProtKB-EC"/>
</dbReference>